<dbReference type="Proteomes" id="UP001500967">
    <property type="component" value="Unassembled WGS sequence"/>
</dbReference>
<evidence type="ECO:0000256" key="1">
    <source>
        <dbReference type="SAM" id="MobiDB-lite"/>
    </source>
</evidence>
<keyword evidence="3" id="KW-1185">Reference proteome</keyword>
<accession>A0ABP3DEF9</accession>
<organism evidence="2 3">
    <name type="scientific">Cryptosporangium japonicum</name>
    <dbReference type="NCBI Taxonomy" id="80872"/>
    <lineage>
        <taxon>Bacteria</taxon>
        <taxon>Bacillati</taxon>
        <taxon>Actinomycetota</taxon>
        <taxon>Actinomycetes</taxon>
        <taxon>Cryptosporangiales</taxon>
        <taxon>Cryptosporangiaceae</taxon>
        <taxon>Cryptosporangium</taxon>
    </lineage>
</organism>
<feature type="region of interest" description="Disordered" evidence="1">
    <location>
        <begin position="27"/>
        <end position="50"/>
    </location>
</feature>
<gene>
    <name evidence="2" type="ORF">GCM10009539_15050</name>
</gene>
<proteinExistence type="predicted"/>
<dbReference type="RefSeq" id="WP_344647986.1">
    <property type="nucleotide sequence ID" value="NZ_BAAAGX010000006.1"/>
</dbReference>
<name>A0ABP3DEF9_9ACTN</name>
<sequence length="50" mass="5872">MPQQAEHEDVVVVGWLRGDDYEAALAYRRRDDITPKDDQPKRQQSQPPEH</sequence>
<reference evidence="3" key="1">
    <citation type="journal article" date="2019" name="Int. J. Syst. Evol. Microbiol.">
        <title>The Global Catalogue of Microorganisms (GCM) 10K type strain sequencing project: providing services to taxonomists for standard genome sequencing and annotation.</title>
        <authorList>
            <consortium name="The Broad Institute Genomics Platform"/>
            <consortium name="The Broad Institute Genome Sequencing Center for Infectious Disease"/>
            <person name="Wu L."/>
            <person name="Ma J."/>
        </authorList>
    </citation>
    <scope>NUCLEOTIDE SEQUENCE [LARGE SCALE GENOMIC DNA]</scope>
    <source>
        <strain evidence="3">JCM 10425</strain>
    </source>
</reference>
<evidence type="ECO:0000313" key="3">
    <source>
        <dbReference type="Proteomes" id="UP001500967"/>
    </source>
</evidence>
<evidence type="ECO:0000313" key="2">
    <source>
        <dbReference type="EMBL" id="GAA0230625.1"/>
    </source>
</evidence>
<feature type="compositionally biased region" description="Basic and acidic residues" evidence="1">
    <location>
        <begin position="28"/>
        <end position="41"/>
    </location>
</feature>
<comment type="caution">
    <text evidence="2">The sequence shown here is derived from an EMBL/GenBank/DDBJ whole genome shotgun (WGS) entry which is preliminary data.</text>
</comment>
<protein>
    <submittedName>
        <fullName evidence="2">Uncharacterized protein</fullName>
    </submittedName>
</protein>
<dbReference type="EMBL" id="BAAAGX010000006">
    <property type="protein sequence ID" value="GAA0230625.1"/>
    <property type="molecule type" value="Genomic_DNA"/>
</dbReference>